<reference evidence="1" key="2">
    <citation type="journal article" date="2015" name="Fish Shellfish Immunol.">
        <title>Early steps in the European eel (Anguilla anguilla)-Vibrio vulnificus interaction in the gills: Role of the RtxA13 toxin.</title>
        <authorList>
            <person name="Callol A."/>
            <person name="Pajuelo D."/>
            <person name="Ebbesson L."/>
            <person name="Teles M."/>
            <person name="MacKenzie S."/>
            <person name="Amaro C."/>
        </authorList>
    </citation>
    <scope>NUCLEOTIDE SEQUENCE</scope>
</reference>
<organism evidence="1">
    <name type="scientific">Anguilla anguilla</name>
    <name type="common">European freshwater eel</name>
    <name type="synonym">Muraena anguilla</name>
    <dbReference type="NCBI Taxonomy" id="7936"/>
    <lineage>
        <taxon>Eukaryota</taxon>
        <taxon>Metazoa</taxon>
        <taxon>Chordata</taxon>
        <taxon>Craniata</taxon>
        <taxon>Vertebrata</taxon>
        <taxon>Euteleostomi</taxon>
        <taxon>Actinopterygii</taxon>
        <taxon>Neopterygii</taxon>
        <taxon>Teleostei</taxon>
        <taxon>Anguilliformes</taxon>
        <taxon>Anguillidae</taxon>
        <taxon>Anguilla</taxon>
    </lineage>
</organism>
<proteinExistence type="predicted"/>
<dbReference type="AlphaFoldDB" id="A0A0E9X183"/>
<name>A0A0E9X183_ANGAN</name>
<dbReference type="EMBL" id="GBXM01013129">
    <property type="protein sequence ID" value="JAH95448.1"/>
    <property type="molecule type" value="Transcribed_RNA"/>
</dbReference>
<evidence type="ECO:0000313" key="1">
    <source>
        <dbReference type="EMBL" id="JAH95448.1"/>
    </source>
</evidence>
<reference evidence="1" key="1">
    <citation type="submission" date="2014-11" db="EMBL/GenBank/DDBJ databases">
        <authorList>
            <person name="Amaro Gonzalez C."/>
        </authorList>
    </citation>
    <scope>NUCLEOTIDE SEQUENCE</scope>
</reference>
<accession>A0A0E9X183</accession>
<protein>
    <submittedName>
        <fullName evidence="1">Uncharacterized protein</fullName>
    </submittedName>
</protein>
<sequence>MSPRCCLWVLPFASNQVRICLHSLCVMQIVLTSRECMQTEASSLSKQLSIVL</sequence>